<keyword evidence="1" id="KW-0813">Transport</keyword>
<protein>
    <submittedName>
        <fullName evidence="5">ABC transporter ATP-binding protein</fullName>
    </submittedName>
</protein>
<reference evidence="5" key="2">
    <citation type="journal article" date="2021" name="PeerJ">
        <title>Extensive microbial diversity within the chicken gut microbiome revealed by metagenomics and culture.</title>
        <authorList>
            <person name="Gilroy R."/>
            <person name="Ravi A."/>
            <person name="Getino M."/>
            <person name="Pursley I."/>
            <person name="Horton D.L."/>
            <person name="Alikhan N.F."/>
            <person name="Baker D."/>
            <person name="Gharbi K."/>
            <person name="Hall N."/>
            <person name="Watson M."/>
            <person name="Adriaenssens E.M."/>
            <person name="Foster-Nyarko E."/>
            <person name="Jarju S."/>
            <person name="Secka A."/>
            <person name="Antonio M."/>
            <person name="Oren A."/>
            <person name="Chaudhuri R.R."/>
            <person name="La Ragione R."/>
            <person name="Hildebrand F."/>
            <person name="Pallen M.J."/>
        </authorList>
    </citation>
    <scope>NUCLEOTIDE SEQUENCE</scope>
    <source>
        <strain evidence="5">1063</strain>
    </source>
</reference>
<gene>
    <name evidence="5" type="ORF">IAD51_00735</name>
</gene>
<dbReference type="SMART" id="SM00382">
    <property type="entry name" value="AAA"/>
    <property type="match status" value="1"/>
</dbReference>
<dbReference type="InterPro" id="IPR017911">
    <property type="entry name" value="MacB-like_ATP-bd"/>
</dbReference>
<dbReference type="PROSITE" id="PS00211">
    <property type="entry name" value="ABC_TRANSPORTER_1"/>
    <property type="match status" value="1"/>
</dbReference>
<dbReference type="Proteomes" id="UP000824088">
    <property type="component" value="Unassembled WGS sequence"/>
</dbReference>
<organism evidence="5 6">
    <name type="scientific">Candidatus Limadaptatus stercorigallinarum</name>
    <dbReference type="NCBI Taxonomy" id="2840845"/>
    <lineage>
        <taxon>Bacteria</taxon>
        <taxon>Bacillati</taxon>
        <taxon>Bacillota</taxon>
        <taxon>Clostridia</taxon>
        <taxon>Eubacteriales</taxon>
        <taxon>Candidatus Limadaptatus</taxon>
    </lineage>
</organism>
<dbReference type="GO" id="GO:0005886">
    <property type="term" value="C:plasma membrane"/>
    <property type="evidence" value="ECO:0007669"/>
    <property type="project" value="TreeGrafter"/>
</dbReference>
<dbReference type="InterPro" id="IPR003439">
    <property type="entry name" value="ABC_transporter-like_ATP-bd"/>
</dbReference>
<sequence length="226" mass="24664">MGKRIILNAAGVKKTYKVGEVETEVLKGVDISVADGEFVAIVGESGSGKSTLLYILAGIDKPTEGSVELLGRDLSAVSDEELAAMRRREVSFVYQFDNLVPHLTAYENIILPLRLDGKKEKDCAAAVEDVCRFLGIESRLNNLPRQLSGGEQQRVALARALATDPKLIFLDEPTGSLDKERGRQVMELLARINRERGVALVMVTHSASHAAYASRTVEIEDGTVKR</sequence>
<dbReference type="GO" id="GO:0022857">
    <property type="term" value="F:transmembrane transporter activity"/>
    <property type="evidence" value="ECO:0007669"/>
    <property type="project" value="TreeGrafter"/>
</dbReference>
<dbReference type="PROSITE" id="PS50893">
    <property type="entry name" value="ABC_TRANSPORTER_2"/>
    <property type="match status" value="1"/>
</dbReference>
<dbReference type="GO" id="GO:0098796">
    <property type="term" value="C:membrane protein complex"/>
    <property type="evidence" value="ECO:0007669"/>
    <property type="project" value="UniProtKB-ARBA"/>
</dbReference>
<keyword evidence="2" id="KW-0547">Nucleotide-binding</keyword>
<dbReference type="GO" id="GO:0005524">
    <property type="term" value="F:ATP binding"/>
    <property type="evidence" value="ECO:0007669"/>
    <property type="project" value="UniProtKB-KW"/>
</dbReference>
<dbReference type="InterPro" id="IPR003593">
    <property type="entry name" value="AAA+_ATPase"/>
</dbReference>
<evidence type="ECO:0000256" key="2">
    <source>
        <dbReference type="ARBA" id="ARBA00022741"/>
    </source>
</evidence>
<proteinExistence type="predicted"/>
<evidence type="ECO:0000256" key="1">
    <source>
        <dbReference type="ARBA" id="ARBA00022448"/>
    </source>
</evidence>
<name>A0A9D1HQG5_9FIRM</name>
<keyword evidence="3 5" id="KW-0067">ATP-binding</keyword>
<dbReference type="CDD" id="cd03255">
    <property type="entry name" value="ABC_MJ0796_LolCDE_FtsE"/>
    <property type="match status" value="1"/>
</dbReference>
<dbReference type="InterPro" id="IPR015854">
    <property type="entry name" value="ABC_transpr_LolD-like"/>
</dbReference>
<dbReference type="AlphaFoldDB" id="A0A9D1HQG5"/>
<dbReference type="InterPro" id="IPR017871">
    <property type="entry name" value="ABC_transporter-like_CS"/>
</dbReference>
<reference evidence="5" key="1">
    <citation type="submission" date="2020-10" db="EMBL/GenBank/DDBJ databases">
        <authorList>
            <person name="Gilroy R."/>
        </authorList>
    </citation>
    <scope>NUCLEOTIDE SEQUENCE</scope>
    <source>
        <strain evidence="5">1063</strain>
    </source>
</reference>
<dbReference type="InterPro" id="IPR027417">
    <property type="entry name" value="P-loop_NTPase"/>
</dbReference>
<dbReference type="GO" id="GO:0016887">
    <property type="term" value="F:ATP hydrolysis activity"/>
    <property type="evidence" value="ECO:0007669"/>
    <property type="project" value="InterPro"/>
</dbReference>
<evidence type="ECO:0000313" key="6">
    <source>
        <dbReference type="Proteomes" id="UP000824088"/>
    </source>
</evidence>
<feature type="domain" description="ABC transporter" evidence="4">
    <location>
        <begin position="7"/>
        <end position="226"/>
    </location>
</feature>
<evidence type="ECO:0000259" key="4">
    <source>
        <dbReference type="PROSITE" id="PS50893"/>
    </source>
</evidence>
<dbReference type="FunFam" id="3.40.50.300:FF:000032">
    <property type="entry name" value="Export ABC transporter ATP-binding protein"/>
    <property type="match status" value="1"/>
</dbReference>
<dbReference type="SUPFAM" id="SSF52540">
    <property type="entry name" value="P-loop containing nucleoside triphosphate hydrolases"/>
    <property type="match status" value="1"/>
</dbReference>
<dbReference type="PANTHER" id="PTHR24220:SF86">
    <property type="entry name" value="ABC TRANSPORTER ABCH.1"/>
    <property type="match status" value="1"/>
</dbReference>
<accession>A0A9D1HQG5</accession>
<comment type="caution">
    <text evidence="5">The sequence shown here is derived from an EMBL/GenBank/DDBJ whole genome shotgun (WGS) entry which is preliminary data.</text>
</comment>
<dbReference type="Gene3D" id="3.40.50.300">
    <property type="entry name" value="P-loop containing nucleotide triphosphate hydrolases"/>
    <property type="match status" value="1"/>
</dbReference>
<evidence type="ECO:0000313" key="5">
    <source>
        <dbReference type="EMBL" id="HIU20758.1"/>
    </source>
</evidence>
<dbReference type="EMBL" id="DVMN01000010">
    <property type="protein sequence ID" value="HIU20758.1"/>
    <property type="molecule type" value="Genomic_DNA"/>
</dbReference>
<evidence type="ECO:0000256" key="3">
    <source>
        <dbReference type="ARBA" id="ARBA00022840"/>
    </source>
</evidence>
<dbReference type="PANTHER" id="PTHR24220">
    <property type="entry name" value="IMPORT ATP-BINDING PROTEIN"/>
    <property type="match status" value="1"/>
</dbReference>
<dbReference type="Pfam" id="PF00005">
    <property type="entry name" value="ABC_tran"/>
    <property type="match status" value="1"/>
</dbReference>